<organism evidence="2 3">
    <name type="scientific">Armillaria solidipes</name>
    <dbReference type="NCBI Taxonomy" id="1076256"/>
    <lineage>
        <taxon>Eukaryota</taxon>
        <taxon>Fungi</taxon>
        <taxon>Dikarya</taxon>
        <taxon>Basidiomycota</taxon>
        <taxon>Agaricomycotina</taxon>
        <taxon>Agaricomycetes</taxon>
        <taxon>Agaricomycetidae</taxon>
        <taxon>Agaricales</taxon>
        <taxon>Marasmiineae</taxon>
        <taxon>Physalacriaceae</taxon>
        <taxon>Armillaria</taxon>
    </lineage>
</organism>
<evidence type="ECO:0000256" key="1">
    <source>
        <dbReference type="SAM" id="MobiDB-lite"/>
    </source>
</evidence>
<feature type="region of interest" description="Disordered" evidence="1">
    <location>
        <begin position="246"/>
        <end position="269"/>
    </location>
</feature>
<feature type="region of interest" description="Disordered" evidence="1">
    <location>
        <begin position="391"/>
        <end position="437"/>
    </location>
</feature>
<feature type="compositionally biased region" description="Acidic residues" evidence="1">
    <location>
        <begin position="401"/>
        <end position="412"/>
    </location>
</feature>
<evidence type="ECO:0000313" key="2">
    <source>
        <dbReference type="EMBL" id="PBK63534.1"/>
    </source>
</evidence>
<proteinExistence type="predicted"/>
<dbReference type="EMBL" id="KZ293458">
    <property type="protein sequence ID" value="PBK63534.1"/>
    <property type="molecule type" value="Genomic_DNA"/>
</dbReference>
<protein>
    <submittedName>
        <fullName evidence="2">Uncharacterized protein</fullName>
    </submittedName>
</protein>
<dbReference type="CDD" id="cd00303">
    <property type="entry name" value="retropepsin_like"/>
    <property type="match status" value="1"/>
</dbReference>
<gene>
    <name evidence="2" type="ORF">ARMSODRAFT_894322</name>
</gene>
<name>A0A2H3B3R8_9AGAR</name>
<evidence type="ECO:0000313" key="3">
    <source>
        <dbReference type="Proteomes" id="UP000218334"/>
    </source>
</evidence>
<feature type="region of interest" description="Disordered" evidence="1">
    <location>
        <begin position="1"/>
        <end position="51"/>
    </location>
</feature>
<dbReference type="Proteomes" id="UP000218334">
    <property type="component" value="Unassembled WGS sequence"/>
</dbReference>
<reference evidence="3" key="1">
    <citation type="journal article" date="2017" name="Nat. Ecol. Evol.">
        <title>Genome expansion and lineage-specific genetic innovations in the forest pathogenic fungi Armillaria.</title>
        <authorList>
            <person name="Sipos G."/>
            <person name="Prasanna A.N."/>
            <person name="Walter M.C."/>
            <person name="O'Connor E."/>
            <person name="Balint B."/>
            <person name="Krizsan K."/>
            <person name="Kiss B."/>
            <person name="Hess J."/>
            <person name="Varga T."/>
            <person name="Slot J."/>
            <person name="Riley R."/>
            <person name="Boka B."/>
            <person name="Rigling D."/>
            <person name="Barry K."/>
            <person name="Lee J."/>
            <person name="Mihaltcheva S."/>
            <person name="LaButti K."/>
            <person name="Lipzen A."/>
            <person name="Waldron R."/>
            <person name="Moloney N.M."/>
            <person name="Sperisen C."/>
            <person name="Kredics L."/>
            <person name="Vagvoelgyi C."/>
            <person name="Patrignani A."/>
            <person name="Fitzpatrick D."/>
            <person name="Nagy I."/>
            <person name="Doyle S."/>
            <person name="Anderson J.B."/>
            <person name="Grigoriev I.V."/>
            <person name="Gueldener U."/>
            <person name="Muensterkoetter M."/>
            <person name="Nagy L.G."/>
        </authorList>
    </citation>
    <scope>NUCLEOTIDE SEQUENCE [LARGE SCALE GENOMIC DNA]</scope>
    <source>
        <strain evidence="3">28-4</strain>
    </source>
</reference>
<dbReference type="STRING" id="1076256.A0A2H3B3R8"/>
<accession>A0A2H3B3R8</accession>
<feature type="non-terminal residue" evidence="2">
    <location>
        <position position="715"/>
    </location>
</feature>
<sequence length="715" mass="80768">MGPRGRRGDQGSPGDSGPPGLPGPPGPSGNGNRAPHDPSTPIIKGELKPENLPTWDGNPYTAIPYFWKVMHLSSLGGRMPEYLGQWLWKGLKEESDIYTWFSTLSTNDQEYMRENVVNFLTVIKDDFLGDQWQVLMNDVFEAQRFRQRGHENESPQGFITRRTMYTRMLTQVTDGGAMEVNIIMRKAPIAWRPILNMSTISTTKQLLARMIEHSKALTHAATRGDVNSRVNANDLVSALRSLGIEPPRRPRFQAPKTANVASNASDKSPLDGEEGVDLYEILEETVDDTDPSGSLLRSAYQVLKKKQRPLPKQYFFPMSNKDTKLGKAPPSPCKVCSSPKHWDRECPYWDQYLEKMRKKTAQIAALQIDKDANPEDAYHAAYQVLTTEQQVTSEIRPVGESNEDEEALEEGSAELPPPTNEKPTKLTPKRRTREGESAAGISVLAVEGWVGSLRNKKTYLRHDSCADISLISEEFYNKLENAPVIKTGMKLELWQLTDKNTKLRGFVRLPIFTLSESGELFETEVEAYVVPNMSVPILLGEDYQLNYELTVRRDVENGTTISYGNNDERTVKTVKVNKSEEFGRLRASVQALQSFLKAKDHRRRKNKRARKRKKEIEEERIIRAKKDVRIAPHHTCNVEVDGPFEEDSEWLVERNLIPHSPISYLAVPNMLISSKAARIPVANPTSAPKRIKKGDILGMARKPGEFFDKTGNEKQ</sequence>
<keyword evidence="3" id="KW-1185">Reference proteome</keyword>
<dbReference type="AlphaFoldDB" id="A0A2H3B3R8"/>